<accession>L8K1C9</accession>
<dbReference type="InterPro" id="IPR011033">
    <property type="entry name" value="PRC_barrel-like_sf"/>
</dbReference>
<gene>
    <name evidence="2" type="ORF">C900_01334</name>
</gene>
<dbReference type="AlphaFoldDB" id="L8K1C9"/>
<dbReference type="PANTHER" id="PTHR36505:SF1">
    <property type="entry name" value="BLR1072 PROTEIN"/>
    <property type="match status" value="1"/>
</dbReference>
<protein>
    <recommendedName>
        <fullName evidence="1">PRC-barrel domain-containing protein</fullName>
    </recommendedName>
</protein>
<comment type="caution">
    <text evidence="2">The sequence shown here is derived from an EMBL/GenBank/DDBJ whole genome shotgun (WGS) entry which is preliminary data.</text>
</comment>
<dbReference type="SUPFAM" id="SSF50346">
    <property type="entry name" value="PRC-barrel domain"/>
    <property type="match status" value="1"/>
</dbReference>
<evidence type="ECO:0000259" key="1">
    <source>
        <dbReference type="Pfam" id="PF05239"/>
    </source>
</evidence>
<organism evidence="2 3">
    <name type="scientific">Fulvivirga imtechensis AK7</name>
    <dbReference type="NCBI Taxonomy" id="1237149"/>
    <lineage>
        <taxon>Bacteria</taxon>
        <taxon>Pseudomonadati</taxon>
        <taxon>Bacteroidota</taxon>
        <taxon>Cytophagia</taxon>
        <taxon>Cytophagales</taxon>
        <taxon>Fulvivirgaceae</taxon>
        <taxon>Fulvivirga</taxon>
    </lineage>
</organism>
<dbReference type="PANTHER" id="PTHR36505">
    <property type="entry name" value="BLR1072 PROTEIN"/>
    <property type="match status" value="1"/>
</dbReference>
<dbReference type="Gene3D" id="2.30.30.240">
    <property type="entry name" value="PRC-barrel domain"/>
    <property type="match status" value="1"/>
</dbReference>
<feature type="domain" description="PRC-barrel" evidence="1">
    <location>
        <begin position="6"/>
        <end position="83"/>
    </location>
</feature>
<evidence type="ECO:0000313" key="3">
    <source>
        <dbReference type="Proteomes" id="UP000011135"/>
    </source>
</evidence>
<dbReference type="EMBL" id="AMZN01000002">
    <property type="protein sequence ID" value="ELR73724.1"/>
    <property type="molecule type" value="Genomic_DNA"/>
</dbReference>
<keyword evidence="3" id="KW-1185">Reference proteome</keyword>
<name>L8K1C9_9BACT</name>
<proteinExistence type="predicted"/>
<dbReference type="Proteomes" id="UP000011135">
    <property type="component" value="Unassembled WGS sequence"/>
</dbReference>
<evidence type="ECO:0000313" key="2">
    <source>
        <dbReference type="EMBL" id="ELR73724.1"/>
    </source>
</evidence>
<reference evidence="2 3" key="1">
    <citation type="submission" date="2012-12" db="EMBL/GenBank/DDBJ databases">
        <title>Genome assembly of Fulvivirga imtechensis AK7.</title>
        <authorList>
            <person name="Nupur N."/>
            <person name="Khatri I."/>
            <person name="Kumar R."/>
            <person name="Subramanian S."/>
            <person name="Pinnaka A."/>
        </authorList>
    </citation>
    <scope>NUCLEOTIDE SEQUENCE [LARGE SCALE GENOMIC DNA]</scope>
    <source>
        <strain evidence="2 3">AK7</strain>
    </source>
</reference>
<dbReference type="eggNOG" id="COG1873">
    <property type="taxonomic scope" value="Bacteria"/>
</dbReference>
<dbReference type="OrthoDB" id="286778at2"/>
<dbReference type="PATRIC" id="fig|1237149.3.peg.97"/>
<dbReference type="InterPro" id="IPR027275">
    <property type="entry name" value="PRC-brl_dom"/>
</dbReference>
<dbReference type="Pfam" id="PF05239">
    <property type="entry name" value="PRC"/>
    <property type="match status" value="1"/>
</dbReference>
<dbReference type="RefSeq" id="WP_009577534.1">
    <property type="nucleotide sequence ID" value="NZ_AMZN01000002.1"/>
</dbReference>
<sequence length="123" mass="14079">MVPRLLSARTIEGTTVENAEGKDIGEIKDIMIDLETGYVAYAVLSFGGFLGFGEKLFAIPLEAFQFNTIEDEEKLILDIDKERLENAPGFDKDHWPQNPDRTFISSVYTHYGYEPYWSKHEQV</sequence>